<dbReference type="Proteomes" id="UP000275461">
    <property type="component" value="Unassembled WGS sequence"/>
</dbReference>
<dbReference type="AlphaFoldDB" id="A0A498C437"/>
<name>A0A498C437_9GAMM</name>
<feature type="transmembrane region" description="Helical" evidence="1">
    <location>
        <begin position="125"/>
        <end position="146"/>
    </location>
</feature>
<feature type="transmembrane region" description="Helical" evidence="1">
    <location>
        <begin position="70"/>
        <end position="89"/>
    </location>
</feature>
<evidence type="ECO:0000259" key="2">
    <source>
        <dbReference type="Pfam" id="PF07331"/>
    </source>
</evidence>
<evidence type="ECO:0000313" key="4">
    <source>
        <dbReference type="Proteomes" id="UP000275461"/>
    </source>
</evidence>
<keyword evidence="1" id="KW-0472">Membrane</keyword>
<dbReference type="InterPro" id="IPR009936">
    <property type="entry name" value="DUF1468"/>
</dbReference>
<organism evidence="3 4">
    <name type="scientific">Alkalispirillum mobile</name>
    <dbReference type="NCBI Taxonomy" id="85925"/>
    <lineage>
        <taxon>Bacteria</taxon>
        <taxon>Pseudomonadati</taxon>
        <taxon>Pseudomonadota</taxon>
        <taxon>Gammaproteobacteria</taxon>
        <taxon>Chromatiales</taxon>
        <taxon>Ectothiorhodospiraceae</taxon>
        <taxon>Alkalispirillum</taxon>
    </lineage>
</organism>
<evidence type="ECO:0000313" key="3">
    <source>
        <dbReference type="EMBL" id="RLK50934.1"/>
    </source>
</evidence>
<proteinExistence type="predicted"/>
<protein>
    <submittedName>
        <fullName evidence="3">Tripartite tricarboxylate transporter TctB family protein</fullName>
    </submittedName>
</protein>
<evidence type="ECO:0000256" key="1">
    <source>
        <dbReference type="SAM" id="Phobius"/>
    </source>
</evidence>
<dbReference type="OrthoDB" id="6169149at2"/>
<feature type="domain" description="DUF1468" evidence="2">
    <location>
        <begin position="10"/>
        <end position="147"/>
    </location>
</feature>
<keyword evidence="4" id="KW-1185">Reference proteome</keyword>
<dbReference type="Pfam" id="PF07331">
    <property type="entry name" value="TctB"/>
    <property type="match status" value="1"/>
</dbReference>
<accession>A0A498C437</accession>
<reference evidence="3 4" key="1">
    <citation type="submission" date="2018-10" db="EMBL/GenBank/DDBJ databases">
        <title>Genomic Encyclopedia of Type Strains, Phase IV (KMG-IV): sequencing the most valuable type-strain genomes for metagenomic binning, comparative biology and taxonomic classification.</title>
        <authorList>
            <person name="Goeker M."/>
        </authorList>
    </citation>
    <scope>NUCLEOTIDE SEQUENCE [LARGE SCALE GENOMIC DNA]</scope>
    <source>
        <strain evidence="3 4">DSM 12769</strain>
    </source>
</reference>
<gene>
    <name evidence="3" type="ORF">DFR31_0844</name>
</gene>
<comment type="caution">
    <text evidence="3">The sequence shown here is derived from an EMBL/GenBank/DDBJ whole genome shotgun (WGS) entry which is preliminary data.</text>
</comment>
<sequence>MNSSHLRHRITAVATVVVCGLVVWASFAPDTPMGYEFPQVVALSMLGIAVFLMLLAFKPGARVTGGEEEPVPWGSVWPLLAILFGFLLVSESLGYFVSSAITFFLIASIYSPGRFSWARVTRVGAITLAFMGALYLIFVVVLNVQVPEGVLF</sequence>
<dbReference type="RefSeq" id="WP_121441380.1">
    <property type="nucleotide sequence ID" value="NZ_RCDA01000001.1"/>
</dbReference>
<feature type="transmembrane region" description="Helical" evidence="1">
    <location>
        <begin position="41"/>
        <end position="58"/>
    </location>
</feature>
<dbReference type="EMBL" id="RCDA01000001">
    <property type="protein sequence ID" value="RLK50934.1"/>
    <property type="molecule type" value="Genomic_DNA"/>
</dbReference>
<keyword evidence="1" id="KW-0812">Transmembrane</keyword>
<keyword evidence="1" id="KW-1133">Transmembrane helix</keyword>